<feature type="chain" id="PRO_5016736761" description="Flagella basal body P-ring formation protein FlgA SAF domain-containing protein" evidence="1">
    <location>
        <begin position="21"/>
        <end position="236"/>
    </location>
</feature>
<organism evidence="3 4">
    <name type="scientific">Dyella tabacisoli</name>
    <dbReference type="NCBI Taxonomy" id="2282381"/>
    <lineage>
        <taxon>Bacteria</taxon>
        <taxon>Pseudomonadati</taxon>
        <taxon>Pseudomonadota</taxon>
        <taxon>Gammaproteobacteria</taxon>
        <taxon>Lysobacterales</taxon>
        <taxon>Rhodanobacteraceae</taxon>
        <taxon>Dyella</taxon>
    </lineage>
</organism>
<dbReference type="Pfam" id="PF13144">
    <property type="entry name" value="ChapFlgA"/>
    <property type="match status" value="1"/>
</dbReference>
<reference evidence="3 4" key="1">
    <citation type="submission" date="2018-07" db="EMBL/GenBank/DDBJ databases">
        <title>Dyella tabacisoli L4-6T, whole genome shotgun sequence.</title>
        <authorList>
            <person name="Zhou X.-K."/>
            <person name="Li W.-J."/>
            <person name="Duan Y.-Q."/>
        </authorList>
    </citation>
    <scope>NUCLEOTIDE SEQUENCE [LARGE SCALE GENOMIC DNA]</scope>
    <source>
        <strain evidence="3 4">L4-6</strain>
    </source>
</reference>
<proteinExistence type="predicted"/>
<dbReference type="OrthoDB" id="6024639at2"/>
<keyword evidence="1" id="KW-0732">Signal</keyword>
<protein>
    <recommendedName>
        <fullName evidence="2">Flagella basal body P-ring formation protein FlgA SAF domain-containing protein</fullName>
    </recommendedName>
</protein>
<dbReference type="GO" id="GO:0044780">
    <property type="term" value="P:bacterial-type flagellum assembly"/>
    <property type="evidence" value="ECO:0007669"/>
    <property type="project" value="InterPro"/>
</dbReference>
<gene>
    <name evidence="3" type="ORF">DVJ77_11950</name>
</gene>
<accession>A0A369USV0</accession>
<evidence type="ECO:0000259" key="2">
    <source>
        <dbReference type="Pfam" id="PF13144"/>
    </source>
</evidence>
<evidence type="ECO:0000256" key="1">
    <source>
        <dbReference type="SAM" id="SignalP"/>
    </source>
</evidence>
<dbReference type="InterPro" id="IPR017585">
    <property type="entry name" value="SAF_FlgA"/>
</dbReference>
<name>A0A369USV0_9GAMM</name>
<feature type="signal peptide" evidence="1">
    <location>
        <begin position="1"/>
        <end position="20"/>
    </location>
</feature>
<dbReference type="EMBL" id="QQAH01000010">
    <property type="protein sequence ID" value="RDD81419.1"/>
    <property type="molecule type" value="Genomic_DNA"/>
</dbReference>
<evidence type="ECO:0000313" key="4">
    <source>
        <dbReference type="Proteomes" id="UP000253782"/>
    </source>
</evidence>
<comment type="caution">
    <text evidence="3">The sequence shown here is derived from an EMBL/GenBank/DDBJ whole genome shotgun (WGS) entry which is preliminary data.</text>
</comment>
<feature type="domain" description="Flagella basal body P-ring formation protein FlgA SAF" evidence="2">
    <location>
        <begin position="131"/>
        <end position="234"/>
    </location>
</feature>
<dbReference type="Gene3D" id="2.30.30.760">
    <property type="match status" value="1"/>
</dbReference>
<keyword evidence="4" id="KW-1185">Reference proteome</keyword>
<dbReference type="AlphaFoldDB" id="A0A369USV0"/>
<sequence>MMFRALIASMFVVLPLQAAAGSTQQQIAAVRMVEAARAQIAERLGADGSAADVTVIGVPEDVAVPMGAVTLSAHALTGHWPRARAGVSVDVRVDGRVVRTTTVWFALSVHRAVLAYQNDLPIGASGASIKLVSRDEDIAAIQGDVIGSEQEIDGLRLRHPMVAGSVAMRADFERIPEVDRRQRVMVMASYGAVHLQTKGTASGMGYTGDVVPVLVDGAEAPVRARITDKGVVEVVQ</sequence>
<dbReference type="InterPro" id="IPR039246">
    <property type="entry name" value="Flagellar_FlgA"/>
</dbReference>
<evidence type="ECO:0000313" key="3">
    <source>
        <dbReference type="EMBL" id="RDD81419.1"/>
    </source>
</evidence>
<dbReference type="PANTHER" id="PTHR36307">
    <property type="entry name" value="FLAGELLA BASAL BODY P-RING FORMATION PROTEIN FLGA"/>
    <property type="match status" value="1"/>
</dbReference>
<dbReference type="PANTHER" id="PTHR36307:SF1">
    <property type="entry name" value="FLAGELLA BASAL BODY P-RING FORMATION PROTEIN FLGA"/>
    <property type="match status" value="1"/>
</dbReference>
<dbReference type="Proteomes" id="UP000253782">
    <property type="component" value="Unassembled WGS sequence"/>
</dbReference>